<dbReference type="GO" id="GO:0005886">
    <property type="term" value="C:plasma membrane"/>
    <property type="evidence" value="ECO:0007669"/>
    <property type="project" value="UniProtKB-SubCell"/>
</dbReference>
<dbReference type="Pfam" id="PF12704">
    <property type="entry name" value="MacB_PCD"/>
    <property type="match status" value="1"/>
</dbReference>
<keyword evidence="3 7" id="KW-0812">Transmembrane</keyword>
<protein>
    <submittedName>
        <fullName evidence="10">FtsX-like permease family protein</fullName>
    </submittedName>
</protein>
<dbReference type="EMBL" id="VAUV01000018">
    <property type="protein sequence ID" value="TLD68899.1"/>
    <property type="molecule type" value="Genomic_DNA"/>
</dbReference>
<dbReference type="Proteomes" id="UP000306196">
    <property type="component" value="Unassembled WGS sequence"/>
</dbReference>
<dbReference type="OrthoDB" id="9770099at2"/>
<evidence type="ECO:0000256" key="4">
    <source>
        <dbReference type="ARBA" id="ARBA00022989"/>
    </source>
</evidence>
<comment type="caution">
    <text evidence="10">The sequence shown here is derived from an EMBL/GenBank/DDBJ whole genome shotgun (WGS) entry which is preliminary data.</text>
</comment>
<evidence type="ECO:0000313" key="11">
    <source>
        <dbReference type="Proteomes" id="UP000306196"/>
    </source>
</evidence>
<dbReference type="InterPro" id="IPR025857">
    <property type="entry name" value="MacB_PCD"/>
</dbReference>
<feature type="transmembrane region" description="Helical" evidence="7">
    <location>
        <begin position="387"/>
        <end position="407"/>
    </location>
</feature>
<feature type="transmembrane region" description="Helical" evidence="7">
    <location>
        <begin position="297"/>
        <end position="325"/>
    </location>
</feature>
<evidence type="ECO:0000313" key="10">
    <source>
        <dbReference type="EMBL" id="TLD68899.1"/>
    </source>
</evidence>
<keyword evidence="11" id="KW-1185">Reference proteome</keyword>
<sequence length="424" mass="46039">MEMGAKSIWLHRLRSMLTALGVVFGVASVVAMLAIGEGASHEAQEQIRKLGSQNIILESVKPTENQGPASQNRSVVLDYGLTTRDIDQIRQTIPGISIVVPSRVISELLWVEERNVDASIIGALPIYPEMRNRNLVAGRFFNELEQKQRLPVCVLNENAAQRLFPLATPIGKAVRIRGSYYQVIGIIEDESLRATGEGGIQGGTNSGSGNANLAQLIMPFDTLLDHFGDTFFRHRSGSFEAEKVEFHEAIVRVADIDSVVSRAEAIKHLLARNHPKEDYRVTVPIELLRQAEHTKRIFSIVLGSIAAISLLVGGIGIMNIMLASVTERTREIGVRRALGARQADIVLQFLIETILLAGAGGVIGVILGLGIPLAISHFAGVTTVIKAWAPTLAFSISVITGIAFGIYPAMRAAKMNPVEALRHE</sequence>
<dbReference type="Pfam" id="PF02687">
    <property type="entry name" value="FtsX"/>
    <property type="match status" value="1"/>
</dbReference>
<comment type="similarity">
    <text evidence="6">Belongs to the ABC-4 integral membrane protein family.</text>
</comment>
<reference evidence="10 11" key="1">
    <citation type="submission" date="2019-05" db="EMBL/GenBank/DDBJ databases">
        <title>Verrucobacter flavum gen. nov., sp. nov. a new member of the family Verrucomicrobiaceae.</title>
        <authorList>
            <person name="Szuroczki S."/>
            <person name="Abbaszade G."/>
            <person name="Szabo A."/>
            <person name="Felfoldi T."/>
            <person name="Schumann P."/>
            <person name="Boka K."/>
            <person name="Keki Z."/>
            <person name="Toumi M."/>
            <person name="Toth E."/>
        </authorList>
    </citation>
    <scope>NUCLEOTIDE SEQUENCE [LARGE SCALE GENOMIC DNA]</scope>
    <source>
        <strain evidence="10 11">MG-N-17</strain>
    </source>
</reference>
<dbReference type="InterPro" id="IPR003838">
    <property type="entry name" value="ABC3_permease_C"/>
</dbReference>
<organism evidence="10 11">
    <name type="scientific">Phragmitibacter flavus</name>
    <dbReference type="NCBI Taxonomy" id="2576071"/>
    <lineage>
        <taxon>Bacteria</taxon>
        <taxon>Pseudomonadati</taxon>
        <taxon>Verrucomicrobiota</taxon>
        <taxon>Verrucomicrobiia</taxon>
        <taxon>Verrucomicrobiales</taxon>
        <taxon>Verrucomicrobiaceae</taxon>
        <taxon>Phragmitibacter</taxon>
    </lineage>
</organism>
<evidence type="ECO:0000256" key="2">
    <source>
        <dbReference type="ARBA" id="ARBA00022475"/>
    </source>
</evidence>
<dbReference type="AlphaFoldDB" id="A0A5R8KBG6"/>
<evidence type="ECO:0000256" key="6">
    <source>
        <dbReference type="ARBA" id="ARBA00038076"/>
    </source>
</evidence>
<evidence type="ECO:0000256" key="5">
    <source>
        <dbReference type="ARBA" id="ARBA00023136"/>
    </source>
</evidence>
<comment type="subcellular location">
    <subcellularLocation>
        <location evidence="1">Cell membrane</location>
        <topology evidence="1">Multi-pass membrane protein</topology>
    </subcellularLocation>
</comment>
<evidence type="ECO:0000256" key="7">
    <source>
        <dbReference type="SAM" id="Phobius"/>
    </source>
</evidence>
<proteinExistence type="inferred from homology"/>
<keyword evidence="2" id="KW-1003">Cell membrane</keyword>
<dbReference type="PANTHER" id="PTHR30572:SF4">
    <property type="entry name" value="ABC TRANSPORTER PERMEASE YTRF"/>
    <property type="match status" value="1"/>
</dbReference>
<evidence type="ECO:0000256" key="1">
    <source>
        <dbReference type="ARBA" id="ARBA00004651"/>
    </source>
</evidence>
<accession>A0A5R8KBG6</accession>
<feature type="domain" description="ABC3 transporter permease C-terminal" evidence="8">
    <location>
        <begin position="304"/>
        <end position="417"/>
    </location>
</feature>
<evidence type="ECO:0000259" key="9">
    <source>
        <dbReference type="Pfam" id="PF12704"/>
    </source>
</evidence>
<gene>
    <name evidence="10" type="ORF">FEM03_20655</name>
</gene>
<dbReference type="InterPro" id="IPR050250">
    <property type="entry name" value="Macrolide_Exporter_MacB"/>
</dbReference>
<feature type="transmembrane region" description="Helical" evidence="7">
    <location>
        <begin position="346"/>
        <end position="375"/>
    </location>
</feature>
<dbReference type="PANTHER" id="PTHR30572">
    <property type="entry name" value="MEMBRANE COMPONENT OF TRANSPORTER-RELATED"/>
    <property type="match status" value="1"/>
</dbReference>
<keyword evidence="4 7" id="KW-1133">Transmembrane helix</keyword>
<keyword evidence="5 7" id="KW-0472">Membrane</keyword>
<feature type="domain" description="MacB-like periplasmic core" evidence="9">
    <location>
        <begin position="15"/>
        <end position="264"/>
    </location>
</feature>
<evidence type="ECO:0000259" key="8">
    <source>
        <dbReference type="Pfam" id="PF02687"/>
    </source>
</evidence>
<evidence type="ECO:0000256" key="3">
    <source>
        <dbReference type="ARBA" id="ARBA00022692"/>
    </source>
</evidence>
<dbReference type="GO" id="GO:0022857">
    <property type="term" value="F:transmembrane transporter activity"/>
    <property type="evidence" value="ECO:0007669"/>
    <property type="project" value="TreeGrafter"/>
</dbReference>
<name>A0A5R8KBG6_9BACT</name>